<dbReference type="Proteomes" id="UP000536685">
    <property type="component" value="Unassembled WGS sequence"/>
</dbReference>
<organism evidence="1 2">
    <name type="scientific">Conyzicola lurida</name>
    <dbReference type="NCBI Taxonomy" id="1172621"/>
    <lineage>
        <taxon>Bacteria</taxon>
        <taxon>Bacillati</taxon>
        <taxon>Actinomycetota</taxon>
        <taxon>Actinomycetes</taxon>
        <taxon>Micrococcales</taxon>
        <taxon>Microbacteriaceae</taxon>
        <taxon>Conyzicola</taxon>
    </lineage>
</organism>
<reference evidence="1 2" key="1">
    <citation type="submission" date="2020-08" db="EMBL/GenBank/DDBJ databases">
        <title>Sequencing the genomes of 1000 actinobacteria strains.</title>
        <authorList>
            <person name="Klenk H.-P."/>
        </authorList>
    </citation>
    <scope>NUCLEOTIDE SEQUENCE [LARGE SCALE GENOMIC DNA]</scope>
    <source>
        <strain evidence="1 2">DSM 105784</strain>
    </source>
</reference>
<dbReference type="EMBL" id="JACHMJ010000001">
    <property type="protein sequence ID" value="MBB5844158.1"/>
    <property type="molecule type" value="Genomic_DNA"/>
</dbReference>
<dbReference type="Pfam" id="PF11814">
    <property type="entry name" value="DUF3335"/>
    <property type="match status" value="1"/>
</dbReference>
<sequence length="348" mass="37488">MCTPIDDDLAAALAPDRLSLWTADRGPQPSTVYVERADGVPIAAVLATRRPATAATKIADVWLSDGAGAEAALAKLVDAVVDESLSRGDVAVKWQGVVASPERYGFTPLRTPYASAPGTEGVAGFVRWLRPVPHDEPPYYSQTSTFTCGAVTALLASEIRGSGGFGADAGNRDRELDFWRTASNYPTCEPVGLAVALRESLDDAAGTNPVEVFLDHDGPVLLESYTAAFDRSFRAELQANSLQKALGSDIAVRRERVSVAEIESRLRDGELALLLIDLEPMYGFTVPHWVLAHSAGDGVVVIDDPWISVNWGETWVDAHELPIATADLDRMLAWGDDGYRGVVFLRRP</sequence>
<evidence type="ECO:0008006" key="3">
    <source>
        <dbReference type="Google" id="ProtNLM"/>
    </source>
</evidence>
<dbReference type="AlphaFoldDB" id="A0A841APB3"/>
<name>A0A841APB3_9MICO</name>
<evidence type="ECO:0000313" key="1">
    <source>
        <dbReference type="EMBL" id="MBB5844158.1"/>
    </source>
</evidence>
<protein>
    <recommendedName>
        <fullName evidence="3">Peptidase C3-like protein</fullName>
    </recommendedName>
</protein>
<evidence type="ECO:0000313" key="2">
    <source>
        <dbReference type="Proteomes" id="UP000536685"/>
    </source>
</evidence>
<accession>A0A841APB3</accession>
<comment type="caution">
    <text evidence="1">The sequence shown here is derived from an EMBL/GenBank/DDBJ whole genome shotgun (WGS) entry which is preliminary data.</text>
</comment>
<keyword evidence="2" id="KW-1185">Reference proteome</keyword>
<proteinExistence type="predicted"/>
<gene>
    <name evidence="1" type="ORF">HD599_002481</name>
</gene>
<dbReference type="RefSeq" id="WP_184238043.1">
    <property type="nucleotide sequence ID" value="NZ_JACHMJ010000001.1"/>
</dbReference>
<dbReference type="InterPro" id="IPR021770">
    <property type="entry name" value="DUF3335"/>
</dbReference>